<name>A0A1E3WB11_9HYPH</name>
<dbReference type="AlphaFoldDB" id="A0A1E3WB11"/>
<evidence type="ECO:0008006" key="3">
    <source>
        <dbReference type="Google" id="ProtNLM"/>
    </source>
</evidence>
<dbReference type="RefSeq" id="WP_069623827.1">
    <property type="nucleotide sequence ID" value="NZ_LPWD01000189.1"/>
</dbReference>
<organism evidence="1 2">
    <name type="scientific">Methyloceanibacter marginalis</name>
    <dbReference type="NCBI Taxonomy" id="1774971"/>
    <lineage>
        <taxon>Bacteria</taxon>
        <taxon>Pseudomonadati</taxon>
        <taxon>Pseudomonadota</taxon>
        <taxon>Alphaproteobacteria</taxon>
        <taxon>Hyphomicrobiales</taxon>
        <taxon>Hyphomicrobiaceae</taxon>
        <taxon>Methyloceanibacter</taxon>
    </lineage>
</organism>
<reference evidence="1 2" key="1">
    <citation type="journal article" date="2016" name="Environ. Microbiol.">
        <title>New Methyloceanibacter diversity from North Sea sediments includes methanotroph containing solely the soluble methane monooxygenase.</title>
        <authorList>
            <person name="Vekeman B."/>
            <person name="Kerckhof F.M."/>
            <person name="Cremers G."/>
            <person name="de Vos P."/>
            <person name="Vandamme P."/>
            <person name="Boon N."/>
            <person name="Op den Camp H.J."/>
            <person name="Heylen K."/>
        </authorList>
    </citation>
    <scope>NUCLEOTIDE SEQUENCE [LARGE SCALE GENOMIC DNA]</scope>
    <source>
        <strain evidence="1 2">R-67177</strain>
    </source>
</reference>
<accession>A0A1E3WB11</accession>
<dbReference type="OrthoDB" id="235631at2"/>
<proteinExistence type="predicted"/>
<dbReference type="EMBL" id="LPWD01000189">
    <property type="protein sequence ID" value="ODS02976.1"/>
    <property type="molecule type" value="Genomic_DNA"/>
</dbReference>
<dbReference type="SUPFAM" id="SSF48452">
    <property type="entry name" value="TPR-like"/>
    <property type="match status" value="1"/>
</dbReference>
<keyword evidence="2" id="KW-1185">Reference proteome</keyword>
<evidence type="ECO:0000313" key="1">
    <source>
        <dbReference type="EMBL" id="ODS02976.1"/>
    </source>
</evidence>
<dbReference type="Gene3D" id="1.25.40.10">
    <property type="entry name" value="Tetratricopeptide repeat domain"/>
    <property type="match status" value="1"/>
</dbReference>
<dbReference type="InterPro" id="IPR011990">
    <property type="entry name" value="TPR-like_helical_dom_sf"/>
</dbReference>
<sequence>MRRQERYDEAFAASLEEFAVLDALQEKGRDNPQWREDLDRSVAGLGSLSYEFLLAQHFAKALEAADGAIGHDPDILWFHTNRAHALMMLGREDEARTLYLKYRGANDAHSGTSWNDLVVADFAEMREAGIDHPLMREVESVLKQTHEPVPDAEQAKQTAP</sequence>
<protein>
    <recommendedName>
        <fullName evidence="3">Tetratricopeptide repeat protein</fullName>
    </recommendedName>
</protein>
<dbReference type="Proteomes" id="UP000095042">
    <property type="component" value="Unassembled WGS sequence"/>
</dbReference>
<comment type="caution">
    <text evidence="1">The sequence shown here is derived from an EMBL/GenBank/DDBJ whole genome shotgun (WGS) entry which is preliminary data.</text>
</comment>
<gene>
    <name evidence="1" type="ORF">AUC71_12340</name>
</gene>
<evidence type="ECO:0000313" key="2">
    <source>
        <dbReference type="Proteomes" id="UP000095042"/>
    </source>
</evidence>